<accession>A0ABY4SBS9</accession>
<keyword evidence="3 5" id="KW-1133">Transmembrane helix</keyword>
<dbReference type="EMBL" id="CP097636">
    <property type="protein sequence ID" value="URI10453.1"/>
    <property type="molecule type" value="Genomic_DNA"/>
</dbReference>
<keyword evidence="7" id="KW-1185">Reference proteome</keyword>
<dbReference type="NCBIfam" id="TIGR03902">
    <property type="entry name" value="rhom_GG_sort"/>
    <property type="match status" value="1"/>
</dbReference>
<organism evidence="6 7">
    <name type="scientific">Aquincola tertiaricarbonis</name>
    <dbReference type="NCBI Taxonomy" id="391953"/>
    <lineage>
        <taxon>Bacteria</taxon>
        <taxon>Pseudomonadati</taxon>
        <taxon>Pseudomonadota</taxon>
        <taxon>Betaproteobacteria</taxon>
        <taxon>Burkholderiales</taxon>
        <taxon>Sphaerotilaceae</taxon>
        <taxon>Aquincola</taxon>
    </lineage>
</organism>
<evidence type="ECO:0000256" key="3">
    <source>
        <dbReference type="ARBA" id="ARBA00022989"/>
    </source>
</evidence>
<sequence length="202" mass="21093">MALSRPGVAWLLLGLVLAGGALAGTQYPGTLLDWQPALASAEPWRAFSAAFVHLSTRHLLANLLGCVVVTAFGLIARVPWWIALAWLLAWPLGHALLWFQPALQHYAGLSGVLHGGAAAAALYVALRGEGHERLIGWGVLIGVAVKLWREAPWRGPVQAVAGWDIPIAPIAHATGVAAALLCAGVALWLARVGPAGSSKPLS</sequence>
<keyword evidence="4 5" id="KW-0472">Membrane</keyword>
<feature type="transmembrane region" description="Helical" evidence="5">
    <location>
        <begin position="80"/>
        <end position="99"/>
    </location>
</feature>
<dbReference type="InterPro" id="IPR023826">
    <property type="entry name" value="Rhom-like_SP_proteobac"/>
</dbReference>
<evidence type="ECO:0000313" key="6">
    <source>
        <dbReference type="EMBL" id="URI10453.1"/>
    </source>
</evidence>
<dbReference type="RefSeq" id="WP_250198660.1">
    <property type="nucleotide sequence ID" value="NZ_CP097636.1"/>
</dbReference>
<evidence type="ECO:0000313" key="7">
    <source>
        <dbReference type="Proteomes" id="UP001056201"/>
    </source>
</evidence>
<feature type="transmembrane region" description="Helical" evidence="5">
    <location>
        <begin position="133"/>
        <end position="149"/>
    </location>
</feature>
<proteinExistence type="predicted"/>
<dbReference type="SUPFAM" id="SSF144091">
    <property type="entry name" value="Rhomboid-like"/>
    <property type="match status" value="1"/>
</dbReference>
<keyword evidence="6" id="KW-0378">Hydrolase</keyword>
<name>A0ABY4SBS9_AQUTE</name>
<dbReference type="EC" id="3.4.21.-" evidence="6"/>
<comment type="subcellular location">
    <subcellularLocation>
        <location evidence="1">Membrane</location>
        <topology evidence="1">Multi-pass membrane protein</topology>
    </subcellularLocation>
</comment>
<reference evidence="6" key="1">
    <citation type="submission" date="2022-05" db="EMBL/GenBank/DDBJ databases">
        <title>An RpoN-dependent PEP-CTERM gene is involved in floc formation of an Aquincola tertiaricarbonis strain.</title>
        <authorList>
            <person name="Qiu D."/>
            <person name="Xia M."/>
        </authorList>
    </citation>
    <scope>NUCLEOTIDE SEQUENCE</scope>
    <source>
        <strain evidence="6">RN12</strain>
    </source>
</reference>
<dbReference type="Gene3D" id="1.20.1540.10">
    <property type="entry name" value="Rhomboid-like"/>
    <property type="match status" value="1"/>
</dbReference>
<gene>
    <name evidence="6" type="primary">rrtA</name>
    <name evidence="6" type="ORF">MW290_15690</name>
</gene>
<evidence type="ECO:0000256" key="1">
    <source>
        <dbReference type="ARBA" id="ARBA00004141"/>
    </source>
</evidence>
<evidence type="ECO:0000256" key="2">
    <source>
        <dbReference type="ARBA" id="ARBA00022692"/>
    </source>
</evidence>
<keyword evidence="2 5" id="KW-0812">Transmembrane</keyword>
<protein>
    <submittedName>
        <fullName evidence="6">Rhombosortase</fullName>
        <ecNumber evidence="6">3.4.21.-</ecNumber>
    </submittedName>
</protein>
<feature type="transmembrane region" description="Helical" evidence="5">
    <location>
        <begin position="105"/>
        <end position="126"/>
    </location>
</feature>
<feature type="transmembrane region" description="Helical" evidence="5">
    <location>
        <begin position="47"/>
        <end position="73"/>
    </location>
</feature>
<evidence type="ECO:0000256" key="5">
    <source>
        <dbReference type="SAM" id="Phobius"/>
    </source>
</evidence>
<feature type="transmembrane region" description="Helical" evidence="5">
    <location>
        <begin position="169"/>
        <end position="190"/>
    </location>
</feature>
<evidence type="ECO:0000256" key="4">
    <source>
        <dbReference type="ARBA" id="ARBA00023136"/>
    </source>
</evidence>
<dbReference type="InterPro" id="IPR035952">
    <property type="entry name" value="Rhomboid-like_sf"/>
</dbReference>
<dbReference type="Proteomes" id="UP001056201">
    <property type="component" value="Chromosome 2"/>
</dbReference>
<dbReference type="GO" id="GO:0016787">
    <property type="term" value="F:hydrolase activity"/>
    <property type="evidence" value="ECO:0007669"/>
    <property type="project" value="UniProtKB-KW"/>
</dbReference>